<proteinExistence type="predicted"/>
<protein>
    <submittedName>
        <fullName evidence="1">Uncharacterized protein</fullName>
    </submittedName>
</protein>
<dbReference type="Proteomes" id="UP000198756">
    <property type="component" value="Unassembled WGS sequence"/>
</dbReference>
<reference evidence="2" key="1">
    <citation type="submission" date="2016-10" db="EMBL/GenBank/DDBJ databases">
        <authorList>
            <person name="Varghese N."/>
            <person name="Submissions S."/>
        </authorList>
    </citation>
    <scope>NUCLEOTIDE SEQUENCE [LARGE SCALE GENOMIC DNA]</scope>
    <source>
        <strain evidence="2">DSM 22703</strain>
    </source>
</reference>
<gene>
    <name evidence="1" type="ORF">SAMN03080617_01687</name>
</gene>
<keyword evidence="2" id="KW-1185">Reference proteome</keyword>
<dbReference type="RefSeq" id="WP_175454190.1">
    <property type="nucleotide sequence ID" value="NZ_FMXE01000009.1"/>
</dbReference>
<dbReference type="EMBL" id="FMXE01000009">
    <property type="protein sequence ID" value="SDA67797.1"/>
    <property type="molecule type" value="Genomic_DNA"/>
</dbReference>
<dbReference type="AlphaFoldDB" id="A0A1G5XDI5"/>
<organism evidence="1 2">
    <name type="scientific">Algoriphagus alkaliphilus</name>
    <dbReference type="NCBI Taxonomy" id="279824"/>
    <lineage>
        <taxon>Bacteria</taxon>
        <taxon>Pseudomonadati</taxon>
        <taxon>Bacteroidota</taxon>
        <taxon>Cytophagia</taxon>
        <taxon>Cytophagales</taxon>
        <taxon>Cyclobacteriaceae</taxon>
        <taxon>Algoriphagus</taxon>
    </lineage>
</organism>
<accession>A0A1G5XDI5</accession>
<name>A0A1G5XDI5_9BACT</name>
<evidence type="ECO:0000313" key="1">
    <source>
        <dbReference type="EMBL" id="SDA67797.1"/>
    </source>
</evidence>
<dbReference type="STRING" id="279824.SAMN03080617_01687"/>
<sequence length="438" mass="49128">MTLAKRVFLFLFFLSLSVSIHGQGLINKRSSFYGFTGVSGANLRQFNEILSDRGLSPLRNRYRTYGLGYQARINDFFVGFELSQHQSRASDFDDFEIRFRASRALINVGYSLTEEGKFQLIHYMSLGVGYLNFEMLPAKSTQNLEFFLLDPREGFILRENDIQKGTQYFGDFLTEIGFQLSYDFDLPGRKEAVELLAKVGYSFSPFEGKWEMNGIAFGNTQSGAFLRIGAGISLPDHNFFYKDASVGISIYRGFHFNKPDVLNSELEKNGYTPFEGTPANIGVRILGETDGFLYGVDVFNSALKGKASNTQDQSLNSLRIYGNAGMKFFQLKNFAIGAMGGVGYGNIRYTLSQNDKPDFPELFEQRYFDGYLKNSGIMAKPELLFEYGIPMTSRNLFDLVVSASAGYELALGNYRLGELSMAKYLSGPMLGLTVGVRP</sequence>
<evidence type="ECO:0000313" key="2">
    <source>
        <dbReference type="Proteomes" id="UP000198756"/>
    </source>
</evidence>